<evidence type="ECO:0000313" key="4">
    <source>
        <dbReference type="EMBL" id="OCB89790.1"/>
    </source>
</evidence>
<dbReference type="GO" id="GO:0006338">
    <property type="term" value="P:chromatin remodeling"/>
    <property type="evidence" value="ECO:0007669"/>
    <property type="project" value="UniProtKB-ARBA"/>
</dbReference>
<dbReference type="Pfam" id="PF24626">
    <property type="entry name" value="SH3_Tf2-1"/>
    <property type="match status" value="1"/>
</dbReference>
<comment type="subcellular location">
    <subcellularLocation>
        <location evidence="1">Nucleus</location>
    </subcellularLocation>
</comment>
<protein>
    <recommendedName>
        <fullName evidence="3">Chromo domain-containing protein</fullName>
    </recommendedName>
</protein>
<comment type="caution">
    <text evidence="4">The sequence shown here is derived from an EMBL/GenBank/DDBJ whole genome shotgun (WGS) entry which is preliminary data.</text>
</comment>
<dbReference type="InterPro" id="IPR023780">
    <property type="entry name" value="Chromo_domain"/>
</dbReference>
<dbReference type="SUPFAM" id="SSF54160">
    <property type="entry name" value="Chromo domain-like"/>
    <property type="match status" value="1"/>
</dbReference>
<dbReference type="PANTHER" id="PTHR22812">
    <property type="entry name" value="CHROMOBOX PROTEIN"/>
    <property type="match status" value="1"/>
</dbReference>
<dbReference type="InterPro" id="IPR000953">
    <property type="entry name" value="Chromo/chromo_shadow_dom"/>
</dbReference>
<gene>
    <name evidence="4" type="ORF">A7U60_g3051</name>
</gene>
<dbReference type="OrthoDB" id="2273864at2759"/>
<dbReference type="Proteomes" id="UP000757232">
    <property type="component" value="Unassembled WGS sequence"/>
</dbReference>
<evidence type="ECO:0000259" key="3">
    <source>
        <dbReference type="PROSITE" id="PS50013"/>
    </source>
</evidence>
<dbReference type="InterPro" id="IPR051219">
    <property type="entry name" value="Heterochromatin_chromo-domain"/>
</dbReference>
<accession>A0A9Q5N7E6</accession>
<dbReference type="PROSITE" id="PS50013">
    <property type="entry name" value="CHROMO_2"/>
    <property type="match status" value="1"/>
</dbReference>
<dbReference type="SMART" id="SM00298">
    <property type="entry name" value="CHROMO"/>
    <property type="match status" value="1"/>
</dbReference>
<dbReference type="InterPro" id="IPR016197">
    <property type="entry name" value="Chromo-like_dom_sf"/>
</dbReference>
<evidence type="ECO:0000313" key="5">
    <source>
        <dbReference type="Proteomes" id="UP000757232"/>
    </source>
</evidence>
<reference evidence="4" key="1">
    <citation type="submission" date="2016-06" db="EMBL/GenBank/DDBJ databases">
        <title>Draft Genome sequence of the fungus Inonotus baumii.</title>
        <authorList>
            <person name="Zhu H."/>
            <person name="Lin W."/>
        </authorList>
    </citation>
    <scope>NUCLEOTIDE SEQUENCE</scope>
    <source>
        <strain evidence="4">821</strain>
    </source>
</reference>
<organism evidence="4 5">
    <name type="scientific">Sanghuangporus baumii</name>
    <name type="common">Phellinus baumii</name>
    <dbReference type="NCBI Taxonomy" id="108892"/>
    <lineage>
        <taxon>Eukaryota</taxon>
        <taxon>Fungi</taxon>
        <taxon>Dikarya</taxon>
        <taxon>Basidiomycota</taxon>
        <taxon>Agaricomycotina</taxon>
        <taxon>Agaricomycetes</taxon>
        <taxon>Hymenochaetales</taxon>
        <taxon>Hymenochaetaceae</taxon>
        <taxon>Sanghuangporus</taxon>
    </lineage>
</organism>
<dbReference type="Gene3D" id="2.40.50.40">
    <property type="match status" value="1"/>
</dbReference>
<name>A0A9Q5N7E6_SANBA</name>
<dbReference type="InterPro" id="IPR056924">
    <property type="entry name" value="SH3_Tf2-1"/>
</dbReference>
<proteinExistence type="predicted"/>
<dbReference type="AlphaFoldDB" id="A0A9Q5N7E6"/>
<keyword evidence="2" id="KW-0539">Nucleus</keyword>
<sequence length="122" mass="14272">MDDKWFGPFEVIEKVGASAYKLKIPKTWKHVYPVFNEILLKPAVQPSFESQKKPPPPPPVIIDEQEEYEVEEILDSRLHRGRLQFLVKWVGYEEATWQPESDVKDNAQESIQEFYHKHPGAP</sequence>
<dbReference type="Pfam" id="PF00385">
    <property type="entry name" value="Chromo"/>
    <property type="match status" value="1"/>
</dbReference>
<feature type="domain" description="Chromo" evidence="3">
    <location>
        <begin position="68"/>
        <end position="122"/>
    </location>
</feature>
<evidence type="ECO:0000256" key="2">
    <source>
        <dbReference type="ARBA" id="ARBA00023242"/>
    </source>
</evidence>
<dbReference type="GO" id="GO:0005634">
    <property type="term" value="C:nucleus"/>
    <property type="evidence" value="ECO:0007669"/>
    <property type="project" value="UniProtKB-SubCell"/>
</dbReference>
<evidence type="ECO:0000256" key="1">
    <source>
        <dbReference type="ARBA" id="ARBA00004123"/>
    </source>
</evidence>
<keyword evidence="5" id="KW-1185">Reference proteome</keyword>
<dbReference type="EMBL" id="LNZH02000149">
    <property type="protein sequence ID" value="OCB89790.1"/>
    <property type="molecule type" value="Genomic_DNA"/>
</dbReference>